<comment type="function">
    <text evidence="1">Is involved in generating a small heat-stable compound (Nod), an acylated oligomer of N-acetylglucosamine, that stimulates mitosis in various plant protoplasts.</text>
</comment>
<keyword evidence="4" id="KW-0479">Metal-binding</keyword>
<feature type="region of interest" description="Disordered" evidence="7">
    <location>
        <begin position="313"/>
        <end position="359"/>
    </location>
</feature>
<comment type="similarity">
    <text evidence="2">Belongs to the polysaccharide deacetylase family.</text>
</comment>
<dbReference type="PROSITE" id="PS51677">
    <property type="entry name" value="NODB"/>
    <property type="match status" value="1"/>
</dbReference>
<accession>A0ABU7TBU5</accession>
<evidence type="ECO:0000313" key="9">
    <source>
        <dbReference type="EMBL" id="MEE7458056.1"/>
    </source>
</evidence>
<evidence type="ECO:0000256" key="7">
    <source>
        <dbReference type="SAM" id="MobiDB-lite"/>
    </source>
</evidence>
<evidence type="ECO:0000256" key="3">
    <source>
        <dbReference type="ARBA" id="ARBA00020071"/>
    </source>
</evidence>
<dbReference type="PANTHER" id="PTHR10587">
    <property type="entry name" value="GLYCOSYL TRANSFERASE-RELATED"/>
    <property type="match status" value="1"/>
</dbReference>
<dbReference type="InterPro" id="IPR050248">
    <property type="entry name" value="Polysacc_deacetylase_ArnD"/>
</dbReference>
<organism evidence="9 10">
    <name type="scientific">Methylobacterium radiotolerans</name>
    <dbReference type="NCBI Taxonomy" id="31998"/>
    <lineage>
        <taxon>Bacteria</taxon>
        <taxon>Pseudomonadati</taxon>
        <taxon>Pseudomonadota</taxon>
        <taxon>Alphaproteobacteria</taxon>
        <taxon>Hyphomicrobiales</taxon>
        <taxon>Methylobacteriaceae</taxon>
        <taxon>Methylobacterium</taxon>
    </lineage>
</organism>
<feature type="compositionally biased region" description="Low complexity" evidence="7">
    <location>
        <begin position="518"/>
        <end position="540"/>
    </location>
</feature>
<evidence type="ECO:0000256" key="4">
    <source>
        <dbReference type="ARBA" id="ARBA00022723"/>
    </source>
</evidence>
<dbReference type="InterPro" id="IPR011330">
    <property type="entry name" value="Glyco_hydro/deAcase_b/a-brl"/>
</dbReference>
<dbReference type="InterPro" id="IPR002509">
    <property type="entry name" value="NODB_dom"/>
</dbReference>
<dbReference type="Pfam" id="PF01522">
    <property type="entry name" value="Polysacc_deac_1"/>
    <property type="match status" value="1"/>
</dbReference>
<sequence>MEVPFAQGPVGRTNYSQTLPLAPGEVVLTFDDGPMPRRTPAVLNALRAECVKATFFVVGTMVAAYPDILRRTAAEGHTIATHTWSHAYLNRTSSEITQRDQINGGLLAARAVLGNANPSLSPFFRYPGLGNTRALDRYVGEQHLIPFSIDIDSEDWKRNTPAQVIDRVMGRLDALGRGIILLHDIQPRTVAILPELLRQLKANGYRVVHVTAAPEDTRLALNAAEPLRSQRMQVALGRLDQQQAVRLAARETGFGPSSVSATAGADRNTMGRPPILQVASAELDGPVLTRALWGDTPVREPMILRGSLEGMEAAPSPISAPVVPAATGSRREGASGTAAGSGRETAGSAPLGTTPPRPATEQAVKPLIAMVSEVQPRSYPPATAPVALMSAAWIDPPGRPSAVQGMPPTTPHSVGSTAGVAPVLRSSTSARSAPLAAAITSSPGAMAPTVTPSPAPVLTAAHETRSMPPATSALRANTAIASAPAPRSTVVTPVSTSPEPLRSALGDAHLTIAASADPHSPAPRANPASSRVPSSPSSGREAVPGLVHAIAGLPVARSTAPQTENSPSGGARAHGFVVLAVVPGGGPGFQEITLQR</sequence>
<dbReference type="Proteomes" id="UP001349262">
    <property type="component" value="Unassembled WGS sequence"/>
</dbReference>
<protein>
    <recommendedName>
        <fullName evidence="3">Chitooligosaccharide deacetylase</fullName>
    </recommendedName>
    <alternativeName>
        <fullName evidence="6">Nodulation protein B</fullName>
    </alternativeName>
</protein>
<dbReference type="PANTHER" id="PTHR10587:SF133">
    <property type="entry name" value="CHITIN DEACETYLASE 1-RELATED"/>
    <property type="match status" value="1"/>
</dbReference>
<evidence type="ECO:0000256" key="1">
    <source>
        <dbReference type="ARBA" id="ARBA00003236"/>
    </source>
</evidence>
<evidence type="ECO:0000313" key="10">
    <source>
        <dbReference type="Proteomes" id="UP001349262"/>
    </source>
</evidence>
<feature type="compositionally biased region" description="Low complexity" evidence="7">
    <location>
        <begin position="313"/>
        <end position="326"/>
    </location>
</feature>
<reference evidence="9 10" key="1">
    <citation type="journal article" date="2012" name="Genet. Mol. Biol.">
        <title>Analysis of 16S rRNA and mxaF genes revealing insights into Methylobacterium niche-specific plant association.</title>
        <authorList>
            <person name="Dourado M.N."/>
            <person name="Andreote F.D."/>
            <person name="Dini-Andreote F."/>
            <person name="Conti R."/>
            <person name="Araujo J.M."/>
            <person name="Araujo W.L."/>
        </authorList>
    </citation>
    <scope>NUCLEOTIDE SEQUENCE [LARGE SCALE GENOMIC DNA]</scope>
    <source>
        <strain evidence="9 10">SR1.6/4</strain>
    </source>
</reference>
<evidence type="ECO:0000256" key="6">
    <source>
        <dbReference type="ARBA" id="ARBA00032976"/>
    </source>
</evidence>
<keyword evidence="10" id="KW-1185">Reference proteome</keyword>
<name>A0ABU7TBU5_9HYPH</name>
<evidence type="ECO:0000256" key="2">
    <source>
        <dbReference type="ARBA" id="ARBA00010973"/>
    </source>
</evidence>
<dbReference type="SUPFAM" id="SSF88713">
    <property type="entry name" value="Glycoside hydrolase/deacetylase"/>
    <property type="match status" value="1"/>
</dbReference>
<comment type="caution">
    <text evidence="9">The sequence shown here is derived from an EMBL/GenBank/DDBJ whole genome shotgun (WGS) entry which is preliminary data.</text>
</comment>
<gene>
    <name evidence="9" type="ORF">MRSR164_15125</name>
</gene>
<dbReference type="CDD" id="cd10917">
    <property type="entry name" value="CE4_NodB_like_6s_7s"/>
    <property type="match status" value="1"/>
</dbReference>
<evidence type="ECO:0000259" key="8">
    <source>
        <dbReference type="PROSITE" id="PS51677"/>
    </source>
</evidence>
<dbReference type="Gene3D" id="3.20.20.370">
    <property type="entry name" value="Glycoside hydrolase/deacetylase"/>
    <property type="match status" value="1"/>
</dbReference>
<dbReference type="EMBL" id="MLBY01000004">
    <property type="protein sequence ID" value="MEE7458056.1"/>
    <property type="molecule type" value="Genomic_DNA"/>
</dbReference>
<keyword evidence="5" id="KW-0378">Hydrolase</keyword>
<feature type="region of interest" description="Disordered" evidence="7">
    <location>
        <begin position="515"/>
        <end position="542"/>
    </location>
</feature>
<proteinExistence type="inferred from homology"/>
<evidence type="ECO:0000256" key="5">
    <source>
        <dbReference type="ARBA" id="ARBA00022801"/>
    </source>
</evidence>
<feature type="domain" description="NodB homology" evidence="8">
    <location>
        <begin position="24"/>
        <end position="208"/>
    </location>
</feature>